<evidence type="ECO:0000256" key="6">
    <source>
        <dbReference type="ARBA" id="ARBA00022857"/>
    </source>
</evidence>
<dbReference type="Gene3D" id="3.20.20.70">
    <property type="entry name" value="Aldolase class I"/>
    <property type="match status" value="1"/>
</dbReference>
<dbReference type="InterPro" id="IPR013785">
    <property type="entry name" value="Aldolase_TIM"/>
</dbReference>
<reference evidence="12" key="1">
    <citation type="submission" date="2020-05" db="EMBL/GenBank/DDBJ databases">
        <title>Complete genome sequence of Pseudomonas sp. Sm006.</title>
        <authorList>
            <person name="Takeuchi K."/>
            <person name="Someya N."/>
        </authorList>
    </citation>
    <scope>NUCLEOTIDE SEQUENCE</scope>
    <source>
        <strain evidence="12">Sm006</strain>
    </source>
</reference>
<comment type="similarity">
    <text evidence="10">Belongs to the dus family.</text>
</comment>
<evidence type="ECO:0000256" key="8">
    <source>
        <dbReference type="ARBA" id="ARBA00023002"/>
    </source>
</evidence>
<evidence type="ECO:0000256" key="4">
    <source>
        <dbReference type="ARBA" id="ARBA00022643"/>
    </source>
</evidence>
<comment type="similarity">
    <text evidence="9">Belongs to the Dus family. DusC subfamily.</text>
</comment>
<dbReference type="Proteomes" id="UP001064896">
    <property type="component" value="Chromosome"/>
</dbReference>
<dbReference type="EC" id="1.3.1.-" evidence="9"/>
<keyword evidence="4 9" id="KW-0288">FMN</keyword>
<dbReference type="InterPro" id="IPR001269">
    <property type="entry name" value="DUS_fam"/>
</dbReference>
<evidence type="ECO:0000256" key="7">
    <source>
        <dbReference type="ARBA" id="ARBA00022884"/>
    </source>
</evidence>
<dbReference type="InterPro" id="IPR032886">
    <property type="entry name" value="DusC"/>
</dbReference>
<dbReference type="SUPFAM" id="SSF51395">
    <property type="entry name" value="FMN-linked oxidoreductases"/>
    <property type="match status" value="1"/>
</dbReference>
<feature type="domain" description="DUS-like FMN-binding" evidence="11">
    <location>
        <begin position="23"/>
        <end position="272"/>
    </location>
</feature>
<dbReference type="HAMAP" id="MF_02043">
    <property type="entry name" value="DusC_subfam"/>
    <property type="match status" value="1"/>
</dbReference>
<comment type="function">
    <text evidence="9">Catalyzes the synthesis of 5,6-dihydrouridine (D), a modified base found in the D-loop of most tRNAs, via the reduction of the C5-C6 double bond in target uridines. Specifically modifies U16 in tRNAs.</text>
</comment>
<dbReference type="InterPro" id="IPR035587">
    <property type="entry name" value="DUS-like_FMN-bd"/>
</dbReference>
<dbReference type="Pfam" id="PF01207">
    <property type="entry name" value="Dus"/>
    <property type="match status" value="1"/>
</dbReference>
<feature type="binding site" evidence="9">
    <location>
        <position position="157"/>
    </location>
    <ligand>
        <name>FMN</name>
        <dbReference type="ChEBI" id="CHEBI:58210"/>
    </ligand>
</feature>
<feature type="site" description="Interacts with tRNA; defines subfamily-specific binding signature" evidence="9">
    <location>
        <position position="53"/>
    </location>
</feature>
<evidence type="ECO:0000256" key="2">
    <source>
        <dbReference type="ARBA" id="ARBA00022555"/>
    </source>
</evidence>
<keyword evidence="8 9" id="KW-0560">Oxidoreductase</keyword>
<comment type="catalytic activity">
    <reaction evidence="9">
        <text>5,6-dihydrouridine(16) in tRNA + NAD(+) = uridine(16) in tRNA + NADH + H(+)</text>
        <dbReference type="Rhea" id="RHEA:53380"/>
        <dbReference type="Rhea" id="RHEA-COMP:13543"/>
        <dbReference type="Rhea" id="RHEA-COMP:13544"/>
        <dbReference type="ChEBI" id="CHEBI:15378"/>
        <dbReference type="ChEBI" id="CHEBI:57540"/>
        <dbReference type="ChEBI" id="CHEBI:57945"/>
        <dbReference type="ChEBI" id="CHEBI:65315"/>
        <dbReference type="ChEBI" id="CHEBI:74443"/>
    </reaction>
</comment>
<evidence type="ECO:0000259" key="11">
    <source>
        <dbReference type="Pfam" id="PF01207"/>
    </source>
</evidence>
<evidence type="ECO:0000256" key="5">
    <source>
        <dbReference type="ARBA" id="ARBA00022694"/>
    </source>
</evidence>
<keyword evidence="2 9" id="KW-0820">tRNA-binding</keyword>
<keyword evidence="3 9" id="KW-0285">Flavoprotein</keyword>
<protein>
    <recommendedName>
        <fullName evidence="9">tRNA-dihydrouridine(16) synthase</fullName>
        <ecNumber evidence="9">1.3.1.-</ecNumber>
    </recommendedName>
    <alternativeName>
        <fullName evidence="9">U16-specific dihydrouridine synthase</fullName>
        <shortName evidence="9">U16-specific Dus</shortName>
    </alternativeName>
    <alternativeName>
        <fullName evidence="9">tRNA-dihydrouridine synthase C</fullName>
    </alternativeName>
</protein>
<feature type="site" description="Interacts with tRNA; defines subfamily-specific binding signature" evidence="9">
    <location>
        <position position="294"/>
    </location>
</feature>
<feature type="binding site" evidence="9">
    <location>
        <begin position="217"/>
        <end position="219"/>
    </location>
    <ligand>
        <name>FMN</name>
        <dbReference type="ChEBI" id="CHEBI:58210"/>
    </ligand>
</feature>
<feature type="binding site" evidence="9">
    <location>
        <begin position="241"/>
        <end position="242"/>
    </location>
    <ligand>
        <name>FMN</name>
        <dbReference type="ChEBI" id="CHEBI:58210"/>
    </ligand>
</feature>
<evidence type="ECO:0000256" key="1">
    <source>
        <dbReference type="ARBA" id="ARBA00001917"/>
    </source>
</evidence>
<feature type="active site" description="Proton donor" evidence="9">
    <location>
        <position position="116"/>
    </location>
</feature>
<sequence>MQARSALTLRAHFSKASPMQIALAPMEGLVDEILRDVLTRVGGIDWCVSEFIRVSDRLLPASTYQKLAPELESGARTRAGTPMRVQLLGSDPVCLGENAAYACELGAPVIDLNFGCPAKTVNKSRGGAVLLKEPELLHAIVSGVRRAVPAAIPVTAKMRLGFDSPDGALDCALALAEGGASQLVVHARTKVEGYKPPAHWEWVARVQDVVKVPVFANGEVWTLDDWRRCREVSGVEDIMLGRGLVSRPDLARQIAAVRAGETPEEMSWAEFQPLLRDFWRQARRKLAPRYAPGRLKQWLAMLTRTYPEAVLLFTEIRRESDCARIDALLGLPSLEREFAAA</sequence>
<organism evidence="12 13">
    <name type="scientific">Pseudomonas solani</name>
    <dbReference type="NCBI Taxonomy" id="2731552"/>
    <lineage>
        <taxon>Bacteria</taxon>
        <taxon>Pseudomonadati</taxon>
        <taxon>Pseudomonadota</taxon>
        <taxon>Gammaproteobacteria</taxon>
        <taxon>Pseudomonadales</taxon>
        <taxon>Pseudomonadaceae</taxon>
        <taxon>Pseudomonas</taxon>
    </lineage>
</organism>
<feature type="site" description="Interacts with tRNA; defines subfamily-specific binding signature" evidence="9">
    <location>
        <position position="296"/>
    </location>
</feature>
<evidence type="ECO:0000256" key="3">
    <source>
        <dbReference type="ARBA" id="ARBA00022630"/>
    </source>
</evidence>
<evidence type="ECO:0000313" key="12">
    <source>
        <dbReference type="EMBL" id="BCD87363.1"/>
    </source>
</evidence>
<dbReference type="PANTHER" id="PTHR11082">
    <property type="entry name" value="TRNA-DIHYDROURIDINE SYNTHASE"/>
    <property type="match status" value="1"/>
</dbReference>
<keyword evidence="5 9" id="KW-0819">tRNA processing</keyword>
<feature type="site" description="Interacts with tRNA" evidence="9">
    <location>
        <position position="113"/>
    </location>
</feature>
<evidence type="ECO:0000313" key="13">
    <source>
        <dbReference type="Proteomes" id="UP001064896"/>
    </source>
</evidence>
<dbReference type="CDD" id="cd02801">
    <property type="entry name" value="DUS_like_FMN"/>
    <property type="match status" value="1"/>
</dbReference>
<feature type="site" description="Interacts with tRNA; defines subfamily-specific binding signature" evidence="9">
    <location>
        <position position="317"/>
    </location>
</feature>
<dbReference type="Gene3D" id="1.20.225.30">
    <property type="entry name" value="Dihydrouridine synthase, C-terminal recognition domain"/>
    <property type="match status" value="1"/>
</dbReference>
<dbReference type="EMBL" id="AP023081">
    <property type="protein sequence ID" value="BCD87363.1"/>
    <property type="molecule type" value="Genomic_DNA"/>
</dbReference>
<keyword evidence="13" id="KW-1185">Reference proteome</keyword>
<accession>A0ABM7LCP1</accession>
<comment type="catalytic activity">
    <reaction evidence="9">
        <text>5,6-dihydrouridine(16) in tRNA + NADP(+) = uridine(16) in tRNA + NADPH + H(+)</text>
        <dbReference type="Rhea" id="RHEA:53376"/>
        <dbReference type="Rhea" id="RHEA-COMP:13543"/>
        <dbReference type="Rhea" id="RHEA-COMP:13544"/>
        <dbReference type="ChEBI" id="CHEBI:15378"/>
        <dbReference type="ChEBI" id="CHEBI:57783"/>
        <dbReference type="ChEBI" id="CHEBI:58349"/>
        <dbReference type="ChEBI" id="CHEBI:65315"/>
        <dbReference type="ChEBI" id="CHEBI:74443"/>
    </reaction>
</comment>
<feature type="binding site" evidence="9">
    <location>
        <position position="86"/>
    </location>
    <ligand>
        <name>FMN</name>
        <dbReference type="ChEBI" id="CHEBI:58210"/>
    </ligand>
</feature>
<dbReference type="PIRSF" id="PIRSF006621">
    <property type="entry name" value="Dus"/>
    <property type="match status" value="1"/>
</dbReference>
<proteinExistence type="inferred from homology"/>
<keyword evidence="6 9" id="KW-0521">NADP</keyword>
<dbReference type="InterPro" id="IPR018517">
    <property type="entry name" value="tRNA_hU_synthase_CS"/>
</dbReference>
<feature type="site" description="Interacts with tRNA" evidence="9">
    <location>
        <position position="194"/>
    </location>
</feature>
<comment type="cofactor">
    <cofactor evidence="1 9 10">
        <name>FMN</name>
        <dbReference type="ChEBI" id="CHEBI:58210"/>
    </cofactor>
</comment>
<evidence type="ECO:0000256" key="10">
    <source>
        <dbReference type="PIRNR" id="PIRNR006621"/>
    </source>
</evidence>
<gene>
    <name evidence="9 12" type="primary">dusC</name>
    <name evidence="12" type="ORF">PSm6_37700</name>
</gene>
<dbReference type="PROSITE" id="PS01136">
    <property type="entry name" value="UPF0034"/>
    <property type="match status" value="1"/>
</dbReference>
<evidence type="ECO:0000256" key="9">
    <source>
        <dbReference type="HAMAP-Rule" id="MF_02043"/>
    </source>
</evidence>
<keyword evidence="7 9" id="KW-0694">RNA-binding</keyword>
<dbReference type="InterPro" id="IPR042270">
    <property type="entry name" value="DusC_C"/>
</dbReference>
<dbReference type="PANTHER" id="PTHR11082:SF26">
    <property type="entry name" value="TRNA-DIHYDROURIDINE(16) SYNTHASE"/>
    <property type="match status" value="1"/>
</dbReference>
<name>A0ABM7LCP1_9PSED</name>
<comment type="caution">
    <text evidence="9">Lacks conserved residue(s) required for the propagation of feature annotation.</text>
</comment>